<protein>
    <submittedName>
        <fullName evidence="1">Uncharacterized protein</fullName>
    </submittedName>
</protein>
<dbReference type="Proteomes" id="UP001497700">
    <property type="component" value="Unassembled WGS sequence"/>
</dbReference>
<organism evidence="1 2">
    <name type="scientific">Hypoxylon rubiginosum</name>
    <dbReference type="NCBI Taxonomy" id="110542"/>
    <lineage>
        <taxon>Eukaryota</taxon>
        <taxon>Fungi</taxon>
        <taxon>Dikarya</taxon>
        <taxon>Ascomycota</taxon>
        <taxon>Pezizomycotina</taxon>
        <taxon>Sordariomycetes</taxon>
        <taxon>Xylariomycetidae</taxon>
        <taxon>Xylariales</taxon>
        <taxon>Hypoxylaceae</taxon>
        <taxon>Hypoxylon</taxon>
    </lineage>
</organism>
<comment type="caution">
    <text evidence="1">The sequence shown here is derived from an EMBL/GenBank/DDBJ whole genome shotgun (WGS) entry which is preliminary data.</text>
</comment>
<evidence type="ECO:0000313" key="1">
    <source>
        <dbReference type="EMBL" id="KAI4865080.1"/>
    </source>
</evidence>
<reference evidence="1 2" key="1">
    <citation type="journal article" date="2022" name="New Phytol.">
        <title>Ecological generalism drives hyperdiversity of secondary metabolite gene clusters in xylarialean endophytes.</title>
        <authorList>
            <person name="Franco M.E.E."/>
            <person name="Wisecaver J.H."/>
            <person name="Arnold A.E."/>
            <person name="Ju Y.M."/>
            <person name="Slot J.C."/>
            <person name="Ahrendt S."/>
            <person name="Moore L.P."/>
            <person name="Eastman K.E."/>
            <person name="Scott K."/>
            <person name="Konkel Z."/>
            <person name="Mondo S.J."/>
            <person name="Kuo A."/>
            <person name="Hayes R.D."/>
            <person name="Haridas S."/>
            <person name="Andreopoulos B."/>
            <person name="Riley R."/>
            <person name="LaButti K."/>
            <person name="Pangilinan J."/>
            <person name="Lipzen A."/>
            <person name="Amirebrahimi M."/>
            <person name="Yan J."/>
            <person name="Adam C."/>
            <person name="Keymanesh K."/>
            <person name="Ng V."/>
            <person name="Louie K."/>
            <person name="Northen T."/>
            <person name="Drula E."/>
            <person name="Henrissat B."/>
            <person name="Hsieh H.M."/>
            <person name="Youens-Clark K."/>
            <person name="Lutzoni F."/>
            <person name="Miadlikowska J."/>
            <person name="Eastwood D.C."/>
            <person name="Hamelin R.C."/>
            <person name="Grigoriev I.V."/>
            <person name="U'Ren J.M."/>
        </authorList>
    </citation>
    <scope>NUCLEOTIDE SEQUENCE [LARGE SCALE GENOMIC DNA]</scope>
    <source>
        <strain evidence="1 2">CBS 119005</strain>
    </source>
</reference>
<accession>A0ACB9Z1L9</accession>
<sequence length="225" mass="23578">MLATLTTTLTLLALTGASPVSKAAPQLSRAKAYQLQIQLYDPSLPDLDPPVAGQYLGGVHTGAGLNIAVALKNDNPSGSAPYYTNGTDGYSSVQNDLGTDFPWGVQVQSPSETDATYAGEHDVTVNAGGGTNGVGIQAWGDELFLGGVGAGTYAVCNRFIGYTRSNLTAVRFVYDGEVLPEGCVGVRFVPLCAELNDLPAGSEWTHDYVQEVNCVVPQGSSKRLF</sequence>
<evidence type="ECO:0000313" key="2">
    <source>
        <dbReference type="Proteomes" id="UP001497700"/>
    </source>
</evidence>
<keyword evidence="2" id="KW-1185">Reference proteome</keyword>
<gene>
    <name evidence="1" type="ORF">F4820DRAFT_421717</name>
</gene>
<dbReference type="EMBL" id="MU393477">
    <property type="protein sequence ID" value="KAI4865080.1"/>
    <property type="molecule type" value="Genomic_DNA"/>
</dbReference>
<name>A0ACB9Z1L9_9PEZI</name>
<proteinExistence type="predicted"/>